<keyword evidence="4" id="KW-1133">Transmembrane helix</keyword>
<reference evidence="7 8" key="1">
    <citation type="journal article" date="2007" name="Science">
        <title>Sea anemone genome reveals ancestral eumetazoan gene repertoire and genomic organization.</title>
        <authorList>
            <person name="Putnam N.H."/>
            <person name="Srivastava M."/>
            <person name="Hellsten U."/>
            <person name="Dirks B."/>
            <person name="Chapman J."/>
            <person name="Salamov A."/>
            <person name="Terry A."/>
            <person name="Shapiro H."/>
            <person name="Lindquist E."/>
            <person name="Kapitonov V.V."/>
            <person name="Jurka J."/>
            <person name="Genikhovich G."/>
            <person name="Grigoriev I.V."/>
            <person name="Lucas S.M."/>
            <person name="Steele R.E."/>
            <person name="Finnerty J.R."/>
            <person name="Technau U."/>
            <person name="Martindale M.Q."/>
            <person name="Rokhsar D.S."/>
        </authorList>
    </citation>
    <scope>NUCLEOTIDE SEQUENCE [LARGE SCALE GENOMIC DNA]</scope>
    <source>
        <strain evidence="8">CH2 X CH6</strain>
    </source>
</reference>
<dbReference type="Proteomes" id="UP000001593">
    <property type="component" value="Unassembled WGS sequence"/>
</dbReference>
<keyword evidence="3" id="KW-0812">Transmembrane</keyword>
<dbReference type="InParanoid" id="A7RIL2"/>
<dbReference type="EMBL" id="DS469512">
    <property type="protein sequence ID" value="EDO48732.1"/>
    <property type="molecule type" value="Genomic_DNA"/>
</dbReference>
<organism evidence="7 8">
    <name type="scientific">Nematostella vectensis</name>
    <name type="common">Starlet sea anemone</name>
    <dbReference type="NCBI Taxonomy" id="45351"/>
    <lineage>
        <taxon>Eukaryota</taxon>
        <taxon>Metazoa</taxon>
        <taxon>Cnidaria</taxon>
        <taxon>Anthozoa</taxon>
        <taxon>Hexacorallia</taxon>
        <taxon>Actiniaria</taxon>
        <taxon>Edwardsiidae</taxon>
        <taxon>Nematostella</taxon>
    </lineage>
</organism>
<evidence type="ECO:0000313" key="8">
    <source>
        <dbReference type="Proteomes" id="UP000001593"/>
    </source>
</evidence>
<keyword evidence="5" id="KW-0472">Membrane</keyword>
<dbReference type="Pfam" id="PF20519">
    <property type="entry name" value="Polycystin_dom"/>
    <property type="match status" value="1"/>
</dbReference>
<comment type="subcellular location">
    <subcellularLocation>
        <location evidence="1">Membrane</location>
        <topology evidence="1">Multi-pass membrane protein</topology>
    </subcellularLocation>
</comment>
<evidence type="ECO:0000256" key="1">
    <source>
        <dbReference type="ARBA" id="ARBA00004141"/>
    </source>
</evidence>
<dbReference type="STRING" id="45351.A7RIL2"/>
<feature type="non-terminal residue" evidence="7">
    <location>
        <position position="130"/>
    </location>
</feature>
<dbReference type="InterPro" id="IPR046791">
    <property type="entry name" value="Polycystin_dom"/>
</dbReference>
<dbReference type="InterPro" id="IPR051223">
    <property type="entry name" value="Polycystin"/>
</dbReference>
<proteinExistence type="inferred from homology"/>
<evidence type="ECO:0000256" key="5">
    <source>
        <dbReference type="ARBA" id="ARBA00023136"/>
    </source>
</evidence>
<gene>
    <name evidence="7" type="ORF">NEMVEDRAFT_v1g82787</name>
</gene>
<dbReference type="eggNOG" id="KOG3599">
    <property type="taxonomic scope" value="Eukaryota"/>
</dbReference>
<dbReference type="GO" id="GO:0016020">
    <property type="term" value="C:membrane"/>
    <property type="evidence" value="ECO:0007669"/>
    <property type="project" value="UniProtKB-SubCell"/>
</dbReference>
<dbReference type="PANTHER" id="PTHR10877">
    <property type="entry name" value="POLYCYSTIN FAMILY MEMBER"/>
    <property type="match status" value="1"/>
</dbReference>
<evidence type="ECO:0000259" key="6">
    <source>
        <dbReference type="Pfam" id="PF20519"/>
    </source>
</evidence>
<sequence length="130" mass="15144">CPISKHVHEHFRECNMAYTQDKEDHYNYKPRWAYSTTLKPHERIMGRLSPWHHLTASKANHSLPVIGTFSVYSGGGYIAELGNDKDYAKAYVDYLMRTHWIDKYTRAVFIEGALYNANVNLLTVFDVFVE</sequence>
<dbReference type="HOGENOM" id="CLU_137115_0_0_1"/>
<protein>
    <recommendedName>
        <fullName evidence="6">Polycystin domain-containing protein</fullName>
    </recommendedName>
</protein>
<evidence type="ECO:0000256" key="2">
    <source>
        <dbReference type="ARBA" id="ARBA00007200"/>
    </source>
</evidence>
<dbReference type="PhylomeDB" id="A7RIL2"/>
<feature type="non-terminal residue" evidence="7">
    <location>
        <position position="1"/>
    </location>
</feature>
<dbReference type="AlphaFoldDB" id="A7RIL2"/>
<dbReference type="OMA" id="HEHFREC"/>
<evidence type="ECO:0000313" key="7">
    <source>
        <dbReference type="EMBL" id="EDO48732.1"/>
    </source>
</evidence>
<evidence type="ECO:0000256" key="4">
    <source>
        <dbReference type="ARBA" id="ARBA00022989"/>
    </source>
</evidence>
<feature type="domain" description="Polycystin" evidence="6">
    <location>
        <begin position="1"/>
        <end position="130"/>
    </location>
</feature>
<name>A7RIL2_NEMVE</name>
<keyword evidence="8" id="KW-1185">Reference proteome</keyword>
<evidence type="ECO:0000256" key="3">
    <source>
        <dbReference type="ARBA" id="ARBA00022692"/>
    </source>
</evidence>
<accession>A7RIL2</accession>
<comment type="similarity">
    <text evidence="2">Belongs to the polycystin family.</text>
</comment>
<dbReference type="PANTHER" id="PTHR10877:SF150">
    <property type="entry name" value="REJ DOMAIN-CONTAINING PROTEIN"/>
    <property type="match status" value="1"/>
</dbReference>